<accession>X8J9V0</accession>
<dbReference type="EMBL" id="JATN01000319">
    <property type="protein sequence ID" value="EUC60750.1"/>
    <property type="molecule type" value="Genomic_DNA"/>
</dbReference>
<reference evidence="2" key="1">
    <citation type="journal article" date="2014" name="Genome Announc.">
        <title>Draft genome sequence of the plant-pathogenic soil fungus Rhizoctonia solani anastomosis group 3 strain Rhs1AP.</title>
        <authorList>
            <person name="Cubeta M.A."/>
            <person name="Thomas E."/>
            <person name="Dean R.A."/>
            <person name="Jabaji S."/>
            <person name="Neate S.M."/>
            <person name="Tavantzis S."/>
            <person name="Toda T."/>
            <person name="Vilgalys R."/>
            <person name="Bharathan N."/>
            <person name="Fedorova-Abrams N."/>
            <person name="Pakala S.B."/>
            <person name="Pakala S.M."/>
            <person name="Zafar N."/>
            <person name="Joardar V."/>
            <person name="Losada L."/>
            <person name="Nierman W.C."/>
        </authorList>
    </citation>
    <scope>NUCLEOTIDE SEQUENCE [LARGE SCALE GENOMIC DNA]</scope>
    <source>
        <strain evidence="2">AG-3</strain>
    </source>
</reference>
<gene>
    <name evidence="1" type="ORF">RSOL_362610</name>
</gene>
<proteinExistence type="predicted"/>
<comment type="caution">
    <text evidence="1">The sequence shown here is derived from an EMBL/GenBank/DDBJ whole genome shotgun (WGS) entry which is preliminary data.</text>
</comment>
<dbReference type="Proteomes" id="UP000030108">
    <property type="component" value="Unassembled WGS sequence"/>
</dbReference>
<protein>
    <recommendedName>
        <fullName evidence="3">F-box domain-containing protein</fullName>
    </recommendedName>
</protein>
<name>X8J9V0_9AGAM</name>
<organism evidence="1 2">
    <name type="scientific">Rhizoctonia solani AG-3 Rhs1AP</name>
    <dbReference type="NCBI Taxonomy" id="1086054"/>
    <lineage>
        <taxon>Eukaryota</taxon>
        <taxon>Fungi</taxon>
        <taxon>Dikarya</taxon>
        <taxon>Basidiomycota</taxon>
        <taxon>Agaricomycotina</taxon>
        <taxon>Agaricomycetes</taxon>
        <taxon>Cantharellales</taxon>
        <taxon>Ceratobasidiaceae</taxon>
        <taxon>Rhizoctonia</taxon>
    </lineage>
</organism>
<evidence type="ECO:0000313" key="1">
    <source>
        <dbReference type="EMBL" id="EUC60750.1"/>
    </source>
</evidence>
<feature type="non-terminal residue" evidence="1">
    <location>
        <position position="525"/>
    </location>
</feature>
<evidence type="ECO:0000313" key="2">
    <source>
        <dbReference type="Proteomes" id="UP000030108"/>
    </source>
</evidence>
<evidence type="ECO:0008006" key="3">
    <source>
        <dbReference type="Google" id="ProtNLM"/>
    </source>
</evidence>
<dbReference type="AlphaFoldDB" id="X8J9V0"/>
<sequence>MFKPINVYEGSSSALSKWDDAGDALANALATYLRSCSFLETFSPNNAVDTQHLATRIDFSLNTLHTKLSKELAQSRAILTRMRNKAFSRFHSIPNEIISAIFMEVVYAPAPDDDPADSMGGTLKIIFGRLYKLLSVCSFWRKMAESLKELWSIIPITAGCSGYSTHTITSFILERSQASLSSNRPLYLAATLSPGIDPHLPLVDGKAPRFTSINIESPFSYKISQLLDSLLLHSGSLQAISELSIRQISYKDPWHASQQSPVYRLDVLQSASELRDLKIISVVAFPDAPAFTKSPVKTIFPKLRSLLLEDLDFNVLRTVLGSICAGSHRVTLFLTPQSQRIYQPNEEPTRVDIQHIYELLKHSTVDTLLLNRDFEDTMWLDHMELHRILHSLPSLKTLKMAHWQFKKKDLQALERPQSSSFCSSTVAFPSLETLCFIGSYIRHTEALYGVATSHPLHTMELGGNIPVMYSDDEDEDTRDEEDMSWGHITDDDPIVRRLEAIVPGFRLVNSTLGIKDFNRNVWQLW</sequence>
<dbReference type="OrthoDB" id="10402500at2759"/>